<gene>
    <name evidence="3" type="ORF">H9873_09930</name>
</gene>
<name>A0A9D1RCM8_9FIRM</name>
<evidence type="ECO:0000313" key="4">
    <source>
        <dbReference type="Proteomes" id="UP000824263"/>
    </source>
</evidence>
<comment type="caution">
    <text evidence="3">The sequence shown here is derived from an EMBL/GenBank/DDBJ whole genome shotgun (WGS) entry which is preliminary data.</text>
</comment>
<evidence type="ECO:0000313" key="3">
    <source>
        <dbReference type="EMBL" id="HIW84623.1"/>
    </source>
</evidence>
<sequence>MEEKAKVMEKKTIVDAFVEGARNGYKISINSMVPNVLFAFVLIQILNLTGLSDILGKVCQPVMGLFGLPGIAATVLIAGFLSVGGGVGAAASLYASGALGNDHITILIPGILMMGASLQYMGRCLGTATVKNKYYAFLIGINILNSLLSMIVMRILVSIF</sequence>
<dbReference type="NCBIfam" id="NF007811">
    <property type="entry name" value="PRK10519.1"/>
    <property type="match status" value="1"/>
</dbReference>
<dbReference type="EMBL" id="DXGF01000178">
    <property type="protein sequence ID" value="HIW84623.1"/>
    <property type="molecule type" value="Genomic_DNA"/>
</dbReference>
<feature type="transmembrane region" description="Helical" evidence="1">
    <location>
        <begin position="104"/>
        <end position="122"/>
    </location>
</feature>
<dbReference type="InterPro" id="IPR011642">
    <property type="entry name" value="Gate_dom"/>
</dbReference>
<evidence type="ECO:0000259" key="2">
    <source>
        <dbReference type="Pfam" id="PF07670"/>
    </source>
</evidence>
<dbReference type="AlphaFoldDB" id="A0A9D1RCM8"/>
<protein>
    <submittedName>
        <fullName evidence="3">YjiG family protein</fullName>
    </submittedName>
</protein>
<reference evidence="3" key="2">
    <citation type="submission" date="2021-04" db="EMBL/GenBank/DDBJ databases">
        <authorList>
            <person name="Gilroy R."/>
        </authorList>
    </citation>
    <scope>NUCLEOTIDE SEQUENCE</scope>
    <source>
        <strain evidence="3">ChiSxjej1B13-11762</strain>
    </source>
</reference>
<feature type="transmembrane region" description="Helical" evidence="1">
    <location>
        <begin position="134"/>
        <end position="157"/>
    </location>
</feature>
<feature type="transmembrane region" description="Helical" evidence="1">
    <location>
        <begin position="71"/>
        <end position="95"/>
    </location>
</feature>
<keyword evidence="1" id="KW-1133">Transmembrane helix</keyword>
<feature type="transmembrane region" description="Helical" evidence="1">
    <location>
        <begin position="32"/>
        <end position="51"/>
    </location>
</feature>
<proteinExistence type="predicted"/>
<reference evidence="3" key="1">
    <citation type="journal article" date="2021" name="PeerJ">
        <title>Extensive microbial diversity within the chicken gut microbiome revealed by metagenomics and culture.</title>
        <authorList>
            <person name="Gilroy R."/>
            <person name="Ravi A."/>
            <person name="Getino M."/>
            <person name="Pursley I."/>
            <person name="Horton D.L."/>
            <person name="Alikhan N.F."/>
            <person name="Baker D."/>
            <person name="Gharbi K."/>
            <person name="Hall N."/>
            <person name="Watson M."/>
            <person name="Adriaenssens E.M."/>
            <person name="Foster-Nyarko E."/>
            <person name="Jarju S."/>
            <person name="Secka A."/>
            <person name="Antonio M."/>
            <person name="Oren A."/>
            <person name="Chaudhuri R.R."/>
            <person name="La Ragione R."/>
            <person name="Hildebrand F."/>
            <person name="Pallen M.J."/>
        </authorList>
    </citation>
    <scope>NUCLEOTIDE SEQUENCE</scope>
    <source>
        <strain evidence="3">ChiSxjej1B13-11762</strain>
    </source>
</reference>
<keyword evidence="1" id="KW-0472">Membrane</keyword>
<keyword evidence="1" id="KW-0812">Transmembrane</keyword>
<feature type="domain" description="Nucleoside transporter/FeoB GTPase Gate" evidence="2">
    <location>
        <begin position="31"/>
        <end position="134"/>
    </location>
</feature>
<dbReference type="GO" id="GO:0005886">
    <property type="term" value="C:plasma membrane"/>
    <property type="evidence" value="ECO:0007669"/>
    <property type="project" value="TreeGrafter"/>
</dbReference>
<dbReference type="PANTHER" id="PTHR35793:SF2">
    <property type="entry name" value="INNER MEMBRANE PROTEIN YJIG"/>
    <property type="match status" value="1"/>
</dbReference>
<dbReference type="Proteomes" id="UP000824263">
    <property type="component" value="Unassembled WGS sequence"/>
</dbReference>
<dbReference type="PANTHER" id="PTHR35793">
    <property type="entry name" value="INNER MEMBRANE PROTEIN YJIG"/>
    <property type="match status" value="1"/>
</dbReference>
<dbReference type="InterPro" id="IPR052549">
    <property type="entry name" value="SpmB"/>
</dbReference>
<accession>A0A9D1RCM8</accession>
<dbReference type="Pfam" id="PF07670">
    <property type="entry name" value="Gate"/>
    <property type="match status" value="1"/>
</dbReference>
<evidence type="ECO:0000256" key="1">
    <source>
        <dbReference type="SAM" id="Phobius"/>
    </source>
</evidence>
<organism evidence="3 4">
    <name type="scientific">Candidatus Dorea gallistercoris</name>
    <dbReference type="NCBI Taxonomy" id="2838542"/>
    <lineage>
        <taxon>Bacteria</taxon>
        <taxon>Bacillati</taxon>
        <taxon>Bacillota</taxon>
        <taxon>Clostridia</taxon>
        <taxon>Lachnospirales</taxon>
        <taxon>Lachnospiraceae</taxon>
        <taxon>Dorea</taxon>
    </lineage>
</organism>